<keyword evidence="3" id="KW-0347">Helicase</keyword>
<dbReference type="PANTHER" id="PTHR47959:SF13">
    <property type="entry name" value="ATP-DEPENDENT RNA HELICASE RHLE"/>
    <property type="match status" value="1"/>
</dbReference>
<dbReference type="CDD" id="cd00268">
    <property type="entry name" value="DEADc"/>
    <property type="match status" value="1"/>
</dbReference>
<dbReference type="Pfam" id="PF00271">
    <property type="entry name" value="Helicase_C"/>
    <property type="match status" value="1"/>
</dbReference>
<dbReference type="PROSITE" id="PS51194">
    <property type="entry name" value="HELICASE_CTER"/>
    <property type="match status" value="1"/>
</dbReference>
<name>A0A6C0DZ88_9ZZZZ</name>
<dbReference type="InterPro" id="IPR011545">
    <property type="entry name" value="DEAD/DEAH_box_helicase_dom"/>
</dbReference>
<dbReference type="Gene3D" id="3.40.50.300">
    <property type="entry name" value="P-loop containing nucleotide triphosphate hydrolases"/>
    <property type="match status" value="2"/>
</dbReference>
<evidence type="ECO:0000256" key="5">
    <source>
        <dbReference type="SAM" id="MobiDB-lite"/>
    </source>
</evidence>
<feature type="compositionally biased region" description="Polar residues" evidence="5">
    <location>
        <begin position="400"/>
        <end position="409"/>
    </location>
</feature>
<dbReference type="AlphaFoldDB" id="A0A6C0DZ88"/>
<protein>
    <recommendedName>
        <fullName evidence="9">Helicase</fullName>
    </recommendedName>
</protein>
<keyword evidence="4" id="KW-0067">ATP-binding</keyword>
<dbReference type="Pfam" id="PF00270">
    <property type="entry name" value="DEAD"/>
    <property type="match status" value="1"/>
</dbReference>
<evidence type="ECO:0000256" key="4">
    <source>
        <dbReference type="ARBA" id="ARBA00022840"/>
    </source>
</evidence>
<proteinExistence type="predicted"/>
<dbReference type="PROSITE" id="PS51192">
    <property type="entry name" value="HELICASE_ATP_BIND_1"/>
    <property type="match status" value="1"/>
</dbReference>
<evidence type="ECO:0000256" key="2">
    <source>
        <dbReference type="ARBA" id="ARBA00022801"/>
    </source>
</evidence>
<dbReference type="GO" id="GO:0005829">
    <property type="term" value="C:cytosol"/>
    <property type="evidence" value="ECO:0007669"/>
    <property type="project" value="TreeGrafter"/>
</dbReference>
<dbReference type="GO" id="GO:0005524">
    <property type="term" value="F:ATP binding"/>
    <property type="evidence" value="ECO:0007669"/>
    <property type="project" value="UniProtKB-KW"/>
</dbReference>
<evidence type="ECO:0000256" key="3">
    <source>
        <dbReference type="ARBA" id="ARBA00022806"/>
    </source>
</evidence>
<feature type="domain" description="Helicase C-terminal" evidence="7">
    <location>
        <begin position="248"/>
        <end position="390"/>
    </location>
</feature>
<dbReference type="InterPro" id="IPR014001">
    <property type="entry name" value="Helicase_ATP-bd"/>
</dbReference>
<dbReference type="PANTHER" id="PTHR47959">
    <property type="entry name" value="ATP-DEPENDENT RNA HELICASE RHLE-RELATED"/>
    <property type="match status" value="1"/>
</dbReference>
<evidence type="ECO:0000256" key="1">
    <source>
        <dbReference type="ARBA" id="ARBA00022741"/>
    </source>
</evidence>
<evidence type="ECO:0000313" key="8">
    <source>
        <dbReference type="EMBL" id="QHT21633.1"/>
    </source>
</evidence>
<dbReference type="CDD" id="cd18787">
    <property type="entry name" value="SF2_C_DEAD"/>
    <property type="match status" value="1"/>
</dbReference>
<dbReference type="InterPro" id="IPR001650">
    <property type="entry name" value="Helicase_C-like"/>
</dbReference>
<dbReference type="GO" id="GO:0003724">
    <property type="term" value="F:RNA helicase activity"/>
    <property type="evidence" value="ECO:0007669"/>
    <property type="project" value="TreeGrafter"/>
</dbReference>
<feature type="domain" description="Helicase ATP-binding" evidence="6">
    <location>
        <begin position="50"/>
        <end position="220"/>
    </location>
</feature>
<sequence length="409" mass="46353">MAQPIETTQKPSLPLSYDDFEDMTFLNEELFQGVCNYGFKYPSQIQSKTIHLINAGHDVIAQSQSGSGKTGAFAIGGLSRLTPGLNRPEVIIVANTRDLALQIHKVVENIAKYMKIKIVTAIGGYNTKMVSYNEIKMANVIVGTPGRLCELLRKNVFDGKLIKTLIMDETDVLLKDNFRPQIVDIVSALGKETQMCIFSATFTKETLQVTDKFMRNPYKITIEQEEVSVKNITQFRIELAYDKNKFGTFMDLFSNLIINQVIVFVNHAKHAEELRNRLMDKNIQVGLIHGKNQDRDNILKEFRLSNIKVLISTDLLCRGIDIDDLRLVINYDMPNDPETYIHRVGRSGRFGGHGVAISFCTYDDMYKVNKLSREYKLDIQEMPDPDDVNEILSGMKPSDNKVSSSKNYS</sequence>
<dbReference type="SMART" id="SM00487">
    <property type="entry name" value="DEXDc"/>
    <property type="match status" value="1"/>
</dbReference>
<dbReference type="GO" id="GO:0016787">
    <property type="term" value="F:hydrolase activity"/>
    <property type="evidence" value="ECO:0007669"/>
    <property type="project" value="UniProtKB-KW"/>
</dbReference>
<reference evidence="8" key="1">
    <citation type="journal article" date="2020" name="Nature">
        <title>Giant virus diversity and host interactions through global metagenomics.</title>
        <authorList>
            <person name="Schulz F."/>
            <person name="Roux S."/>
            <person name="Paez-Espino D."/>
            <person name="Jungbluth S."/>
            <person name="Walsh D.A."/>
            <person name="Denef V.J."/>
            <person name="McMahon K.D."/>
            <person name="Konstantinidis K.T."/>
            <person name="Eloe-Fadrosh E.A."/>
            <person name="Kyrpides N.C."/>
            <person name="Woyke T."/>
        </authorList>
    </citation>
    <scope>NUCLEOTIDE SEQUENCE</scope>
    <source>
        <strain evidence="8">GVMAG-M-3300023179-103</strain>
    </source>
</reference>
<dbReference type="InterPro" id="IPR044742">
    <property type="entry name" value="DEAD/DEAH_RhlB"/>
</dbReference>
<evidence type="ECO:0000259" key="7">
    <source>
        <dbReference type="PROSITE" id="PS51194"/>
    </source>
</evidence>
<keyword evidence="2" id="KW-0378">Hydrolase</keyword>
<dbReference type="InterPro" id="IPR027417">
    <property type="entry name" value="P-loop_NTPase"/>
</dbReference>
<dbReference type="EMBL" id="MN739696">
    <property type="protein sequence ID" value="QHT21633.1"/>
    <property type="molecule type" value="Genomic_DNA"/>
</dbReference>
<dbReference type="SMART" id="SM00490">
    <property type="entry name" value="HELICc"/>
    <property type="match status" value="1"/>
</dbReference>
<dbReference type="InterPro" id="IPR050079">
    <property type="entry name" value="DEAD_box_RNA_helicase"/>
</dbReference>
<organism evidence="8">
    <name type="scientific">viral metagenome</name>
    <dbReference type="NCBI Taxonomy" id="1070528"/>
    <lineage>
        <taxon>unclassified sequences</taxon>
        <taxon>metagenomes</taxon>
        <taxon>organismal metagenomes</taxon>
    </lineage>
</organism>
<dbReference type="GO" id="GO:0003676">
    <property type="term" value="F:nucleic acid binding"/>
    <property type="evidence" value="ECO:0007669"/>
    <property type="project" value="InterPro"/>
</dbReference>
<dbReference type="SUPFAM" id="SSF52540">
    <property type="entry name" value="P-loop containing nucleoside triphosphate hydrolases"/>
    <property type="match status" value="1"/>
</dbReference>
<accession>A0A6C0DZ88</accession>
<evidence type="ECO:0000259" key="6">
    <source>
        <dbReference type="PROSITE" id="PS51192"/>
    </source>
</evidence>
<feature type="region of interest" description="Disordered" evidence="5">
    <location>
        <begin position="388"/>
        <end position="409"/>
    </location>
</feature>
<keyword evidence="1" id="KW-0547">Nucleotide-binding</keyword>
<evidence type="ECO:0008006" key="9">
    <source>
        <dbReference type="Google" id="ProtNLM"/>
    </source>
</evidence>